<dbReference type="Pfam" id="PF13548">
    <property type="entry name" value="DUF4126"/>
    <property type="match status" value="1"/>
</dbReference>
<accession>A0ABU3WB16</accession>
<evidence type="ECO:0000259" key="2">
    <source>
        <dbReference type="Pfam" id="PF13548"/>
    </source>
</evidence>
<dbReference type="RefSeq" id="WP_317082549.1">
    <property type="nucleotide sequence ID" value="NZ_JASVDY010000001.1"/>
</dbReference>
<feature type="domain" description="DUF4126" evidence="2">
    <location>
        <begin position="7"/>
        <end position="181"/>
    </location>
</feature>
<organism evidence="3 4">
    <name type="scientific">Acinetobacter chinensis</name>
    <dbReference type="NCBI Taxonomy" id="2004650"/>
    <lineage>
        <taxon>Bacteria</taxon>
        <taxon>Pseudomonadati</taxon>
        <taxon>Pseudomonadota</taxon>
        <taxon>Gammaproteobacteria</taxon>
        <taxon>Moraxellales</taxon>
        <taxon>Moraxellaceae</taxon>
        <taxon>Acinetobacter</taxon>
    </lineage>
</organism>
<evidence type="ECO:0000313" key="3">
    <source>
        <dbReference type="EMBL" id="MDV2467411.1"/>
    </source>
</evidence>
<feature type="transmembrane region" description="Helical" evidence="1">
    <location>
        <begin position="105"/>
        <end position="127"/>
    </location>
</feature>
<keyword evidence="1" id="KW-1133">Transmembrane helix</keyword>
<feature type="transmembrane region" description="Helical" evidence="1">
    <location>
        <begin position="147"/>
        <end position="176"/>
    </location>
</feature>
<dbReference type="InterPro" id="IPR025196">
    <property type="entry name" value="DUF4126"/>
</dbReference>
<gene>
    <name evidence="3" type="ORF">QR674_00200</name>
</gene>
<evidence type="ECO:0000256" key="1">
    <source>
        <dbReference type="SAM" id="Phobius"/>
    </source>
</evidence>
<dbReference type="EMBL" id="JASVDY010000001">
    <property type="protein sequence ID" value="MDV2467411.1"/>
    <property type="molecule type" value="Genomic_DNA"/>
</dbReference>
<name>A0ABU3WB16_9GAMM</name>
<feature type="transmembrane region" description="Helical" evidence="1">
    <location>
        <begin position="46"/>
        <end position="68"/>
    </location>
</feature>
<keyword evidence="1" id="KW-0812">Transmembrane</keyword>
<feature type="transmembrane region" description="Helical" evidence="1">
    <location>
        <begin position="12"/>
        <end position="34"/>
    </location>
</feature>
<proteinExistence type="predicted"/>
<comment type="caution">
    <text evidence="3">The sequence shown here is derived from an EMBL/GenBank/DDBJ whole genome shotgun (WGS) entry which is preliminary data.</text>
</comment>
<keyword evidence="4" id="KW-1185">Reference proteome</keyword>
<dbReference type="Proteomes" id="UP001278188">
    <property type="component" value="Unassembled WGS sequence"/>
</dbReference>
<reference evidence="3 4" key="1">
    <citation type="submission" date="2023-06" db="EMBL/GenBank/DDBJ databases">
        <title>Genomic Analysis of Acinetobacter Strains Recovered from South Australian Aquatic Samples provides Insights into the Circulation of Antibiotic Resistance determinants in the Environment.</title>
        <authorList>
            <person name="Tobin L."/>
            <person name="Jarocki V.M."/>
            <person name="Kenyon J."/>
            <person name="Drigo B."/>
            <person name="Donner E."/>
            <person name="Djordjevic S.P."/>
            <person name="Hamidian M."/>
        </authorList>
    </citation>
    <scope>NUCLEOTIDE SEQUENCE [LARGE SCALE GENOMIC DNA]</scope>
    <source>
        <strain evidence="3 4">SAAc652</strain>
    </source>
</reference>
<evidence type="ECO:0000313" key="4">
    <source>
        <dbReference type="Proteomes" id="UP001278188"/>
    </source>
</evidence>
<keyword evidence="1" id="KW-0472">Membrane</keyword>
<sequence>METILGLCIGIGLSAACGFRVFVPLLVMSVASLIGWFEPMKGFEWLAMPSVCIGLAVATVCEIGAYYIPWVDNALDTVATPAAMMAGTLTTMAASTGEMSQFASWAAAIIVGGGTAGAVQLSTVAVRGVSTATTGGIANPVVSTGEWISALIVSLLSFVVPVLVVIVGIILMVIVIRWVRKKRQENSIQSSNA</sequence>
<protein>
    <submittedName>
        <fullName evidence="3">DUF4126 domain-containing protein</fullName>
    </submittedName>
</protein>